<evidence type="ECO:0008006" key="4">
    <source>
        <dbReference type="Google" id="ProtNLM"/>
    </source>
</evidence>
<evidence type="ECO:0000256" key="1">
    <source>
        <dbReference type="SAM" id="MobiDB-lite"/>
    </source>
</evidence>
<gene>
    <name evidence="2" type="ORF">ACFSC0_01265</name>
</gene>
<accession>A0ABW4MVU9</accession>
<reference evidence="3" key="1">
    <citation type="journal article" date="2019" name="Int. J. Syst. Evol. Microbiol.">
        <title>The Global Catalogue of Microorganisms (GCM) 10K type strain sequencing project: providing services to taxonomists for standard genome sequencing and annotation.</title>
        <authorList>
            <consortium name="The Broad Institute Genomics Platform"/>
            <consortium name="The Broad Institute Genome Sequencing Center for Infectious Disease"/>
            <person name="Wu L."/>
            <person name="Ma J."/>
        </authorList>
    </citation>
    <scope>NUCLEOTIDE SEQUENCE [LARGE SCALE GENOMIC DNA]</scope>
    <source>
        <strain evidence="3">DFY28</strain>
    </source>
</reference>
<feature type="region of interest" description="Disordered" evidence="1">
    <location>
        <begin position="1"/>
        <end position="138"/>
    </location>
</feature>
<dbReference type="RefSeq" id="WP_377281159.1">
    <property type="nucleotide sequence ID" value="NZ_JBHRSI010000003.1"/>
</dbReference>
<evidence type="ECO:0000313" key="3">
    <source>
        <dbReference type="Proteomes" id="UP001597237"/>
    </source>
</evidence>
<name>A0ABW4MVU9_9CAUL</name>
<evidence type="ECO:0000313" key="2">
    <source>
        <dbReference type="EMBL" id="MFD1782010.1"/>
    </source>
</evidence>
<dbReference type="Proteomes" id="UP001597237">
    <property type="component" value="Unassembled WGS sequence"/>
</dbReference>
<protein>
    <recommendedName>
        <fullName evidence="4">SclB protein</fullName>
    </recommendedName>
</protein>
<dbReference type="EMBL" id="JBHUEY010000001">
    <property type="protein sequence ID" value="MFD1782010.1"/>
    <property type="molecule type" value="Genomic_DNA"/>
</dbReference>
<feature type="compositionally biased region" description="Basic and acidic residues" evidence="1">
    <location>
        <begin position="28"/>
        <end position="42"/>
    </location>
</feature>
<keyword evidence="3" id="KW-1185">Reference proteome</keyword>
<feature type="compositionally biased region" description="Basic and acidic residues" evidence="1">
    <location>
        <begin position="67"/>
        <end position="81"/>
    </location>
</feature>
<organism evidence="2 3">
    <name type="scientific">Phenylobacterium terrae</name>
    <dbReference type="NCBI Taxonomy" id="2665495"/>
    <lineage>
        <taxon>Bacteria</taxon>
        <taxon>Pseudomonadati</taxon>
        <taxon>Pseudomonadota</taxon>
        <taxon>Alphaproteobacteria</taxon>
        <taxon>Caulobacterales</taxon>
        <taxon>Caulobacteraceae</taxon>
        <taxon>Phenylobacterium</taxon>
    </lineage>
</organism>
<comment type="caution">
    <text evidence="2">The sequence shown here is derived from an EMBL/GenBank/DDBJ whole genome shotgun (WGS) entry which is preliminary data.</text>
</comment>
<proteinExistence type="predicted"/>
<sequence>MSNPSTGGVDPGTQPSGAASGTGAARDSGTDRSFDPAGEREPGVPAGDEGGGAMSGRRAEQGGGWREQAKDAHESAARNRPDAGLGHGASGGRHVTGSMSAGDAADRSVDVGGSPGAVPDDLPRRPGRAPDSGETDDG</sequence>